<dbReference type="InterPro" id="IPR037185">
    <property type="entry name" value="EmrE-like"/>
</dbReference>
<dbReference type="OrthoDB" id="148240at2157"/>
<dbReference type="HOGENOM" id="CLU_033863_9_1_2"/>
<feature type="transmembrane region" description="Helical" evidence="1">
    <location>
        <begin position="256"/>
        <end position="274"/>
    </location>
</feature>
<dbReference type="Proteomes" id="UP000007478">
    <property type="component" value="Chromosome"/>
</dbReference>
<feature type="transmembrane region" description="Helical" evidence="1">
    <location>
        <begin position="231"/>
        <end position="250"/>
    </location>
</feature>
<accession>F0LJL3</accession>
<name>F0LJL3_THEBM</name>
<organism evidence="3 4">
    <name type="scientific">Thermococcus barophilus (strain DSM 11836 / MP)</name>
    <dbReference type="NCBI Taxonomy" id="391623"/>
    <lineage>
        <taxon>Archaea</taxon>
        <taxon>Methanobacteriati</taxon>
        <taxon>Methanobacteriota</taxon>
        <taxon>Thermococci</taxon>
        <taxon>Thermococcales</taxon>
        <taxon>Thermococcaceae</taxon>
        <taxon>Thermococcus</taxon>
    </lineage>
</organism>
<evidence type="ECO:0000256" key="1">
    <source>
        <dbReference type="SAM" id="Phobius"/>
    </source>
</evidence>
<evidence type="ECO:0000259" key="2">
    <source>
        <dbReference type="Pfam" id="PF00892"/>
    </source>
</evidence>
<dbReference type="PANTHER" id="PTHR22911">
    <property type="entry name" value="ACYL-MALONYL CONDENSING ENZYME-RELATED"/>
    <property type="match status" value="1"/>
</dbReference>
<dbReference type="EMBL" id="CP002372">
    <property type="protein sequence ID" value="ADT84655.1"/>
    <property type="molecule type" value="Genomic_DNA"/>
</dbReference>
<feature type="transmembrane region" description="Helical" evidence="1">
    <location>
        <begin position="63"/>
        <end position="84"/>
    </location>
</feature>
<dbReference type="AlphaFoldDB" id="F0LJL3"/>
<dbReference type="SUPFAM" id="SSF103481">
    <property type="entry name" value="Multidrug resistance efflux transporter EmrE"/>
    <property type="match status" value="2"/>
</dbReference>
<feature type="transmembrane region" description="Helical" evidence="1">
    <location>
        <begin position="90"/>
        <end position="112"/>
    </location>
</feature>
<dbReference type="Gene3D" id="1.10.3730.20">
    <property type="match status" value="1"/>
</dbReference>
<feature type="transmembrane region" description="Helical" evidence="1">
    <location>
        <begin position="32"/>
        <end position="51"/>
    </location>
</feature>
<protein>
    <recommendedName>
        <fullName evidence="2">EamA domain-containing protein</fullName>
    </recommendedName>
</protein>
<keyword evidence="1" id="KW-1133">Transmembrane helix</keyword>
<evidence type="ECO:0000313" key="3">
    <source>
        <dbReference type="EMBL" id="ADT84655.1"/>
    </source>
</evidence>
<feature type="transmembrane region" description="Helical" evidence="1">
    <location>
        <begin position="142"/>
        <end position="164"/>
    </location>
</feature>
<feature type="transmembrane region" description="Helical" evidence="1">
    <location>
        <begin position="7"/>
        <end position="26"/>
    </location>
</feature>
<keyword evidence="1" id="KW-0472">Membrane</keyword>
<dbReference type="KEGG" id="tba:TERMP_01680"/>
<dbReference type="RefSeq" id="WP_013467953.1">
    <property type="nucleotide sequence ID" value="NC_014804.1"/>
</dbReference>
<keyword evidence="1" id="KW-0812">Transmembrane</keyword>
<dbReference type="eggNOG" id="arCOG00271">
    <property type="taxonomic scope" value="Archaea"/>
</dbReference>
<dbReference type="Pfam" id="PF00892">
    <property type="entry name" value="EamA"/>
    <property type="match status" value="2"/>
</dbReference>
<dbReference type="InterPro" id="IPR000620">
    <property type="entry name" value="EamA_dom"/>
</dbReference>
<dbReference type="PATRIC" id="fig|391623.17.peg.1679"/>
<feature type="transmembrane region" description="Helical" evidence="1">
    <location>
        <begin position="176"/>
        <end position="194"/>
    </location>
</feature>
<feature type="domain" description="EamA" evidence="2">
    <location>
        <begin position="145"/>
        <end position="272"/>
    </location>
</feature>
<sequence length="282" mass="31541">MKRGYLLVFLAASMWGTLGIFAKLLYQFNLDTFTVVFYRVVIAFFLLLIYNSSKGLKIKKERLPFYAFYGFFSIFLFYVLYFYTVRISSVSLAVLLLYTAPIHSTILGYLVFKEKVTPTKSIALIMAVSGVLFVVNPNNERISILAIVLGLLSGVTYALYGVLGKMAVRNENPEEALLYTLGFGALFLIPFSNFKIPLNAVPYIFALAFFPTFLAYILYNTALREVEVSKASIIATIEPVVALILAYLVFNEVLTLKQLFGAALIIGGSMLIHLDDIIGKKN</sequence>
<evidence type="ECO:0000313" key="4">
    <source>
        <dbReference type="Proteomes" id="UP000007478"/>
    </source>
</evidence>
<feature type="transmembrane region" description="Helical" evidence="1">
    <location>
        <begin position="200"/>
        <end position="219"/>
    </location>
</feature>
<dbReference type="PANTHER" id="PTHR22911:SF79">
    <property type="entry name" value="MOBA-LIKE NTP TRANSFERASE DOMAIN-CONTAINING PROTEIN"/>
    <property type="match status" value="1"/>
</dbReference>
<keyword evidence="4" id="KW-1185">Reference proteome</keyword>
<reference evidence="3 4" key="1">
    <citation type="journal article" date="2011" name="J. Bacteriol.">
        <title>Complete genome sequence of the hyperthermophilic, piezophilic, heterotrophic, and carboxydotrophic archaeon Thermococcus barophilus MP.</title>
        <authorList>
            <person name="Vannier P."/>
            <person name="Marteinsson V.T."/>
            <person name="Fridjonsson O.H."/>
            <person name="Oger P."/>
            <person name="Jebbar M."/>
        </authorList>
    </citation>
    <scope>NUCLEOTIDE SEQUENCE [LARGE SCALE GENOMIC DNA]</scope>
    <source>
        <strain evidence="4">DSM 11836 / MP</strain>
    </source>
</reference>
<proteinExistence type="predicted"/>
<dbReference type="GO" id="GO:0016020">
    <property type="term" value="C:membrane"/>
    <property type="evidence" value="ECO:0007669"/>
    <property type="project" value="InterPro"/>
</dbReference>
<feature type="transmembrane region" description="Helical" evidence="1">
    <location>
        <begin position="119"/>
        <end position="136"/>
    </location>
</feature>
<feature type="domain" description="EamA" evidence="2">
    <location>
        <begin position="3"/>
        <end position="135"/>
    </location>
</feature>
<gene>
    <name evidence="3" type="ordered locus">TERMP_01680</name>
</gene>
<dbReference type="GeneID" id="10041996"/>